<feature type="non-terminal residue" evidence="2">
    <location>
        <position position="75"/>
    </location>
</feature>
<evidence type="ECO:0000313" key="2">
    <source>
        <dbReference type="EMBL" id="PWZ95296.1"/>
    </source>
</evidence>
<feature type="domain" description="Amine oxidase" evidence="1">
    <location>
        <begin position="9"/>
        <end position="72"/>
    </location>
</feature>
<sequence>GPQGQFKQFRHGLNDFVNKLEQWLKAHDVTFHYETPVHDLIGTQKGYYVELNDESRSFYDGVIVATPHQVFREWF</sequence>
<dbReference type="GO" id="GO:0016491">
    <property type="term" value="F:oxidoreductase activity"/>
    <property type="evidence" value="ECO:0007669"/>
    <property type="project" value="InterPro"/>
</dbReference>
<dbReference type="AlphaFoldDB" id="A0A317Z4C6"/>
<dbReference type="Gene3D" id="3.90.660.20">
    <property type="entry name" value="Protoporphyrinogen oxidase, mitochondrial, domain 2"/>
    <property type="match status" value="1"/>
</dbReference>
<organism evidence="2 3">
    <name type="scientific">Staphylococcus pseudintermedius</name>
    <dbReference type="NCBI Taxonomy" id="283734"/>
    <lineage>
        <taxon>Bacteria</taxon>
        <taxon>Bacillati</taxon>
        <taxon>Bacillota</taxon>
        <taxon>Bacilli</taxon>
        <taxon>Bacillales</taxon>
        <taxon>Staphylococcaceae</taxon>
        <taxon>Staphylococcus</taxon>
        <taxon>Staphylococcus intermedius group</taxon>
    </lineage>
</organism>
<accession>A0A317Z4C6</accession>
<evidence type="ECO:0000259" key="1">
    <source>
        <dbReference type="Pfam" id="PF01593"/>
    </source>
</evidence>
<name>A0A317Z4C6_STAPS</name>
<comment type="caution">
    <text evidence="2">The sequence shown here is derived from an EMBL/GenBank/DDBJ whole genome shotgun (WGS) entry which is preliminary data.</text>
</comment>
<dbReference type="Pfam" id="PF01593">
    <property type="entry name" value="Amino_oxidase"/>
    <property type="match status" value="1"/>
</dbReference>
<dbReference type="InterPro" id="IPR036188">
    <property type="entry name" value="FAD/NAD-bd_sf"/>
</dbReference>
<protein>
    <submittedName>
        <fullName evidence="2">Protoporphyrinogen oxidase</fullName>
    </submittedName>
</protein>
<dbReference type="Proteomes" id="UP000246351">
    <property type="component" value="Unassembled WGS sequence"/>
</dbReference>
<evidence type="ECO:0000313" key="3">
    <source>
        <dbReference type="Proteomes" id="UP000246351"/>
    </source>
</evidence>
<reference evidence="2 3" key="1">
    <citation type="journal article" date="2018" name="Vet. Microbiol.">
        <title>Clonal diversity and geographic distribution of methicillin-resistant Staphylococcus pseudintermedius from Australian animals: Discovery of novel sequence types.</title>
        <authorList>
            <person name="Worthing K.A."/>
            <person name="Abraham S."/>
            <person name="Coombs G.W."/>
            <person name="Pang S."/>
            <person name="Saputra S."/>
            <person name="Jordan D."/>
            <person name="Trott D.J."/>
            <person name="Norris J.M."/>
        </authorList>
    </citation>
    <scope>NUCLEOTIDE SEQUENCE [LARGE SCALE GENOMIC DNA]</scope>
    <source>
        <strain evidence="2 3">ST71 3</strain>
    </source>
</reference>
<dbReference type="InterPro" id="IPR002937">
    <property type="entry name" value="Amino_oxidase"/>
</dbReference>
<dbReference type="EMBL" id="QEIV01001741">
    <property type="protein sequence ID" value="PWZ95296.1"/>
    <property type="molecule type" value="Genomic_DNA"/>
</dbReference>
<dbReference type="Gene3D" id="3.50.50.60">
    <property type="entry name" value="FAD/NAD(P)-binding domain"/>
    <property type="match status" value="1"/>
</dbReference>
<gene>
    <name evidence="2" type="ORF">DD924_15735</name>
</gene>
<dbReference type="SUPFAM" id="SSF51905">
    <property type="entry name" value="FAD/NAD(P)-binding domain"/>
    <property type="match status" value="1"/>
</dbReference>
<proteinExistence type="predicted"/>
<feature type="non-terminal residue" evidence="2">
    <location>
        <position position="1"/>
    </location>
</feature>